<keyword evidence="2" id="KW-1185">Reference proteome</keyword>
<sequence>MTERRWSLVQALMGTGALSVRELARRLGRDVNRVHEDVTALEWSAAMSRTMNSVTATRGRATHLASWTDRRDLGQALRRELPVGLQQARRGVASAGALCAAR</sequence>
<dbReference type="EMBL" id="NHSF01000065">
    <property type="protein sequence ID" value="MBK5931522.1"/>
    <property type="molecule type" value="Genomic_DNA"/>
</dbReference>
<organism evidence="1 2">
    <name type="scientific">Halochromatium salexigens</name>
    <name type="common">Chromatium salexigens</name>
    <dbReference type="NCBI Taxonomy" id="49447"/>
    <lineage>
        <taxon>Bacteria</taxon>
        <taxon>Pseudomonadati</taxon>
        <taxon>Pseudomonadota</taxon>
        <taxon>Gammaproteobacteria</taxon>
        <taxon>Chromatiales</taxon>
        <taxon>Chromatiaceae</taxon>
        <taxon>Halochromatium</taxon>
    </lineage>
</organism>
<accession>A0AAJ0UJ94</accession>
<comment type="caution">
    <text evidence="1">The sequence shown here is derived from an EMBL/GenBank/DDBJ whole genome shotgun (WGS) entry which is preliminary data.</text>
</comment>
<dbReference type="Pfam" id="PF25212">
    <property type="entry name" value="HVO_A0114"/>
    <property type="match status" value="1"/>
</dbReference>
<proteinExistence type="predicted"/>
<evidence type="ECO:0008006" key="3">
    <source>
        <dbReference type="Google" id="ProtNLM"/>
    </source>
</evidence>
<reference evidence="1" key="1">
    <citation type="submission" date="2017-05" db="EMBL/GenBank/DDBJ databases">
        <authorList>
            <person name="Imhoff J.F."/>
            <person name="Rahn T."/>
            <person name="Kuenzel S."/>
            <person name="Neulinger S.C."/>
        </authorList>
    </citation>
    <scope>NUCLEOTIDE SEQUENCE</scope>
    <source>
        <strain evidence="1">DSM 4395</strain>
    </source>
</reference>
<gene>
    <name evidence="1" type="ORF">CCR82_13595</name>
</gene>
<dbReference type="SUPFAM" id="SSF46785">
    <property type="entry name" value="Winged helix' DNA-binding domain"/>
    <property type="match status" value="1"/>
</dbReference>
<evidence type="ECO:0000313" key="1">
    <source>
        <dbReference type="EMBL" id="MBK5931522.1"/>
    </source>
</evidence>
<dbReference type="InterPro" id="IPR036390">
    <property type="entry name" value="WH_DNA-bd_sf"/>
</dbReference>
<dbReference type="AlphaFoldDB" id="A0AAJ0UJ94"/>
<reference evidence="1" key="2">
    <citation type="journal article" date="2020" name="Microorganisms">
        <title>Osmotic Adaptation and Compatible Solute Biosynthesis of Phototrophic Bacteria as Revealed from Genome Analyses.</title>
        <authorList>
            <person name="Imhoff J.F."/>
            <person name="Rahn T."/>
            <person name="Kunzel S."/>
            <person name="Keller A."/>
            <person name="Neulinger S.C."/>
        </authorList>
    </citation>
    <scope>NUCLEOTIDE SEQUENCE</scope>
    <source>
        <strain evidence="1">DSM 4395</strain>
    </source>
</reference>
<dbReference type="Proteomes" id="UP001296967">
    <property type="component" value="Unassembled WGS sequence"/>
</dbReference>
<protein>
    <recommendedName>
        <fullName evidence="3">HTH domain-containing protein</fullName>
    </recommendedName>
</protein>
<evidence type="ECO:0000313" key="2">
    <source>
        <dbReference type="Proteomes" id="UP001296967"/>
    </source>
</evidence>
<name>A0AAJ0UJ94_HALSE</name>